<dbReference type="GO" id="GO:0005524">
    <property type="term" value="F:ATP binding"/>
    <property type="evidence" value="ECO:0007669"/>
    <property type="project" value="UniProtKB-KW"/>
</dbReference>
<dbReference type="CDD" id="cd05387">
    <property type="entry name" value="BY-kinase"/>
    <property type="match status" value="1"/>
</dbReference>
<evidence type="ECO:0000256" key="8">
    <source>
        <dbReference type="ARBA" id="ARBA00022840"/>
    </source>
</evidence>
<dbReference type="GO" id="GO:0004715">
    <property type="term" value="F:non-membrane spanning protein tyrosine kinase activity"/>
    <property type="evidence" value="ECO:0007669"/>
    <property type="project" value="UniProtKB-EC"/>
</dbReference>
<comment type="caution">
    <text evidence="17">The sequence shown here is derived from an EMBL/GenBank/DDBJ whole genome shotgun (WGS) entry which is preliminary data.</text>
</comment>
<dbReference type="InterPro" id="IPR033756">
    <property type="entry name" value="YlxH/NBP35"/>
</dbReference>
<evidence type="ECO:0000256" key="3">
    <source>
        <dbReference type="ARBA" id="ARBA00022475"/>
    </source>
</evidence>
<dbReference type="PANTHER" id="PTHR32309">
    <property type="entry name" value="TYROSINE-PROTEIN KINASE"/>
    <property type="match status" value="1"/>
</dbReference>
<dbReference type="Pfam" id="PF13807">
    <property type="entry name" value="GNVR"/>
    <property type="match status" value="1"/>
</dbReference>
<evidence type="ECO:0000256" key="14">
    <source>
        <dbReference type="SAM" id="Phobius"/>
    </source>
</evidence>
<comment type="similarity">
    <text evidence="2">Belongs to the etk/wzc family.</text>
</comment>
<evidence type="ECO:0000256" key="11">
    <source>
        <dbReference type="ARBA" id="ARBA00023137"/>
    </source>
</evidence>
<keyword evidence="4 17" id="KW-0808">Transferase</keyword>
<dbReference type="InterPro" id="IPR027417">
    <property type="entry name" value="P-loop_NTPase"/>
</dbReference>
<dbReference type="AlphaFoldDB" id="A0A7V6DR38"/>
<dbReference type="SUPFAM" id="SSF52540">
    <property type="entry name" value="P-loop containing nucleoside triphosphate hydrolases"/>
    <property type="match status" value="1"/>
</dbReference>
<feature type="coiled-coil region" evidence="13">
    <location>
        <begin position="328"/>
        <end position="387"/>
    </location>
</feature>
<evidence type="ECO:0000256" key="1">
    <source>
        <dbReference type="ARBA" id="ARBA00004651"/>
    </source>
</evidence>
<comment type="subcellular location">
    <subcellularLocation>
        <location evidence="1">Cell membrane</location>
        <topology evidence="1">Multi-pass membrane protein</topology>
    </subcellularLocation>
</comment>
<dbReference type="PANTHER" id="PTHR32309:SF13">
    <property type="entry name" value="FERRIC ENTEROBACTIN TRANSPORT PROTEIN FEPE"/>
    <property type="match status" value="1"/>
</dbReference>
<dbReference type="InterPro" id="IPR003856">
    <property type="entry name" value="LPS_length_determ_N"/>
</dbReference>
<dbReference type="Gene3D" id="3.40.50.300">
    <property type="entry name" value="P-loop containing nucleotide triphosphate hydrolases"/>
    <property type="match status" value="1"/>
</dbReference>
<protein>
    <submittedName>
        <fullName evidence="17">Polysaccharide biosynthesis tyrosine autokinase</fullName>
        <ecNumber evidence="17">2.7.10.2</ecNumber>
    </submittedName>
</protein>
<keyword evidence="9 14" id="KW-1133">Transmembrane helix</keyword>
<proteinExistence type="inferred from homology"/>
<evidence type="ECO:0000256" key="13">
    <source>
        <dbReference type="SAM" id="Coils"/>
    </source>
</evidence>
<keyword evidence="6" id="KW-0547">Nucleotide-binding</keyword>
<organism evidence="17">
    <name type="scientific">Desulfobacca acetoxidans</name>
    <dbReference type="NCBI Taxonomy" id="60893"/>
    <lineage>
        <taxon>Bacteria</taxon>
        <taxon>Pseudomonadati</taxon>
        <taxon>Thermodesulfobacteriota</taxon>
        <taxon>Desulfobaccia</taxon>
        <taxon>Desulfobaccales</taxon>
        <taxon>Desulfobaccaceae</taxon>
        <taxon>Desulfobacca</taxon>
    </lineage>
</organism>
<evidence type="ECO:0000313" key="17">
    <source>
        <dbReference type="EMBL" id="HHS30851.1"/>
    </source>
</evidence>
<keyword evidence="7 17" id="KW-0418">Kinase</keyword>
<evidence type="ECO:0000256" key="2">
    <source>
        <dbReference type="ARBA" id="ARBA00008883"/>
    </source>
</evidence>
<dbReference type="NCBIfam" id="TIGR01007">
    <property type="entry name" value="eps_fam"/>
    <property type="match status" value="1"/>
</dbReference>
<evidence type="ECO:0000256" key="10">
    <source>
        <dbReference type="ARBA" id="ARBA00023136"/>
    </source>
</evidence>
<feature type="transmembrane region" description="Helical" evidence="14">
    <location>
        <begin position="47"/>
        <end position="71"/>
    </location>
</feature>
<gene>
    <name evidence="17" type="ORF">ENV52_14260</name>
</gene>
<dbReference type="InterPro" id="IPR032807">
    <property type="entry name" value="GNVR"/>
</dbReference>
<evidence type="ECO:0000259" key="15">
    <source>
        <dbReference type="Pfam" id="PF02706"/>
    </source>
</evidence>
<dbReference type="InterPro" id="IPR050445">
    <property type="entry name" value="Bact_polysacc_biosynth/exp"/>
</dbReference>
<evidence type="ECO:0000256" key="9">
    <source>
        <dbReference type="ARBA" id="ARBA00022989"/>
    </source>
</evidence>
<evidence type="ECO:0000256" key="12">
    <source>
        <dbReference type="ARBA" id="ARBA00053015"/>
    </source>
</evidence>
<dbReference type="FunFam" id="3.40.50.300:FF:000527">
    <property type="entry name" value="Tyrosine-protein kinase etk"/>
    <property type="match status" value="1"/>
</dbReference>
<dbReference type="EMBL" id="DTGR01000219">
    <property type="protein sequence ID" value="HHS30851.1"/>
    <property type="molecule type" value="Genomic_DNA"/>
</dbReference>
<feature type="domain" description="Polysaccharide chain length determinant N-terminal" evidence="15">
    <location>
        <begin position="35"/>
        <end position="126"/>
    </location>
</feature>
<keyword evidence="11" id="KW-0829">Tyrosine-protein kinase</keyword>
<keyword evidence="13" id="KW-0175">Coiled coil</keyword>
<dbReference type="GO" id="GO:0042802">
    <property type="term" value="F:identical protein binding"/>
    <property type="evidence" value="ECO:0007669"/>
    <property type="project" value="UniProtKB-ARBA"/>
</dbReference>
<evidence type="ECO:0000256" key="6">
    <source>
        <dbReference type="ARBA" id="ARBA00022741"/>
    </source>
</evidence>
<feature type="domain" description="Tyrosine-protein kinase G-rich" evidence="16">
    <location>
        <begin position="387"/>
        <end position="457"/>
    </location>
</feature>
<dbReference type="Pfam" id="PF10609">
    <property type="entry name" value="ParA"/>
    <property type="match status" value="1"/>
</dbReference>
<dbReference type="Pfam" id="PF02706">
    <property type="entry name" value="Wzz"/>
    <property type="match status" value="1"/>
</dbReference>
<dbReference type="EC" id="2.7.10.2" evidence="17"/>
<sequence length="768" mass="86126">MEKENTPLVPALSSVPMLPREIDYCEMEPERGTHLRDLFHILLKRKWWVMGILVGVLAATMLVIFFMTPIYKATALLQITQDNPGSSIADLANLSILKGGQDADKFQDTQYNILTGRGVAARVIDALNLQNTPEFKAIAKKSPDAPPEKIKSDMIDYFLDRLVVNEVKNTYLMQVAYKSQDRELAKKVVDALAREYMQLVIDSRAQSFTLVKDWLGKQLEQMTRKVQVSQKKLFEFGQKHDFYSLEDKDNVIIQKYIELGALVTKAQSERLAKEALYRQIKEKGPDAPAITNNPLIMNLRQEMVAQNAKVSGMDRTFLDDHPHLQVEKAKLADLRRRLGAEVQRLQNTVKSDYEAAVKAENLLNAAFQEHKANLANLQDNLVDFQILKRDAQTTEKLYKALLERMGETTVASTMVAGTVGVIDPPEAPYDPYLPKPLLFSVLSGVMGLFLGVGMAFLVEYLDSSIKTTDDVERLVQLPSLGVVPLGHDGSNRLHNDKLPLSLRGLLSWMRNRNGQDMPPGDLDLVMLKHPRSPMSEAIRHLRTSLMLSVSGGPPEAIVITSPHPREGKSTISLNLAIALAQDGRRVVILDCDLRRPRIHEAFRLKNNPGLTSYLTGNVSLEAILKPTEVENLFFIPAGPIPPNPAELLNSPAYKNLLQSLRREFDHIIIDTPPTLGFADARVAALQSDGVLLVAKHQSTSREAGKLARQYFTQVNARMLGMVLNQLDTRDLRRHAVYNQKYYNRYYAVNPEESAPTDHRDNLPPASLN</sequence>
<keyword evidence="8" id="KW-0067">ATP-binding</keyword>
<comment type="catalytic activity">
    <reaction evidence="12">
        <text>L-tyrosyl-[protein] + ATP = O-phospho-L-tyrosyl-[protein] + ADP + H(+)</text>
        <dbReference type="Rhea" id="RHEA:10596"/>
        <dbReference type="Rhea" id="RHEA-COMP:10136"/>
        <dbReference type="Rhea" id="RHEA-COMP:20101"/>
        <dbReference type="ChEBI" id="CHEBI:15378"/>
        <dbReference type="ChEBI" id="CHEBI:30616"/>
        <dbReference type="ChEBI" id="CHEBI:46858"/>
        <dbReference type="ChEBI" id="CHEBI:61978"/>
        <dbReference type="ChEBI" id="CHEBI:456216"/>
    </reaction>
</comment>
<evidence type="ECO:0000259" key="16">
    <source>
        <dbReference type="Pfam" id="PF13807"/>
    </source>
</evidence>
<evidence type="ECO:0000256" key="4">
    <source>
        <dbReference type="ARBA" id="ARBA00022679"/>
    </source>
</evidence>
<dbReference type="GO" id="GO:0005886">
    <property type="term" value="C:plasma membrane"/>
    <property type="evidence" value="ECO:0007669"/>
    <property type="project" value="UniProtKB-SubCell"/>
</dbReference>
<keyword evidence="10 14" id="KW-0472">Membrane</keyword>
<dbReference type="InterPro" id="IPR005702">
    <property type="entry name" value="Wzc-like_C"/>
</dbReference>
<keyword evidence="3" id="KW-1003">Cell membrane</keyword>
<keyword evidence="5 14" id="KW-0812">Transmembrane</keyword>
<accession>A0A7V6DR38</accession>
<evidence type="ECO:0000256" key="7">
    <source>
        <dbReference type="ARBA" id="ARBA00022777"/>
    </source>
</evidence>
<reference evidence="17" key="1">
    <citation type="journal article" date="2020" name="mSystems">
        <title>Genome- and Community-Level Interaction Insights into Carbon Utilization and Element Cycling Functions of Hydrothermarchaeota in Hydrothermal Sediment.</title>
        <authorList>
            <person name="Zhou Z."/>
            <person name="Liu Y."/>
            <person name="Xu W."/>
            <person name="Pan J."/>
            <person name="Luo Z.H."/>
            <person name="Li M."/>
        </authorList>
    </citation>
    <scope>NUCLEOTIDE SEQUENCE [LARGE SCALE GENOMIC DNA]</scope>
    <source>
        <strain evidence="17">SpSt-767</strain>
    </source>
</reference>
<evidence type="ECO:0000256" key="5">
    <source>
        <dbReference type="ARBA" id="ARBA00022692"/>
    </source>
</evidence>
<name>A0A7V6DR38_9BACT</name>